<keyword evidence="1" id="KW-0732">Signal</keyword>
<protein>
    <recommendedName>
        <fullName evidence="4">Cnidarian restricted protein</fullName>
    </recommendedName>
</protein>
<organism evidence="2 3">
    <name type="scientific">Clytia hemisphaerica</name>
    <dbReference type="NCBI Taxonomy" id="252671"/>
    <lineage>
        <taxon>Eukaryota</taxon>
        <taxon>Metazoa</taxon>
        <taxon>Cnidaria</taxon>
        <taxon>Hydrozoa</taxon>
        <taxon>Hydroidolina</taxon>
        <taxon>Leptothecata</taxon>
        <taxon>Obeliida</taxon>
        <taxon>Clytiidae</taxon>
        <taxon>Clytia</taxon>
    </lineage>
</organism>
<dbReference type="OrthoDB" id="5946158at2759"/>
<name>A0A7M5V6J5_9CNID</name>
<dbReference type="RefSeq" id="XP_066930526.1">
    <property type="nucleotide sequence ID" value="XM_067074425.1"/>
</dbReference>
<sequence length="519" mass="58488">MEDTLRVFVVVVCLFLECNGSYFTDLISTFSLDPSNPPTGAKKVPGPPGGKIEALKFTPDAPPIYLSGPTAANLITTVHNSKDLTFYTEFMMPRALDKDEVWEFFSLQGGSQEILFSIGLMKRSDAGGPIEDGNSAKGNLKQILYISQYIPKQKGSVEHIYIMKDEFKPGQWYKLLVRIRTGGKEVKLDEPANIRVRKRREVEKVEAQIRVNCNEVGRIQLKNGPFDDYVPYGFASFGCILEKQNVSSGLKAARRFPGPMIKTQIINGPLAFKFYSPCDADFDKQEIPSEPLANEYSDAKLKEFLALSAAGSYRTSLTCPETDPTRYRGETWRHPTDSCILYRCSNKTKVVEEWICLECKDPKTKKMYREGEKWIDSEDVCKEHECRRKGFKKYAPRTITCRDPPLTKDDCEGLEPVKLQNECCPKCGNETCSLDRKYYMGCKRTCSDGPDFVCPTKKPGCHCPEGYAENEDRLCIKLGNCPCRSGKIVYQPGQTAVRSSCSTCVCIYGKMKCFSRCYG</sequence>
<proteinExistence type="predicted"/>
<accession>A0A7M5V6J5</accession>
<feature type="chain" id="PRO_5029653127" description="Cnidarian restricted protein" evidence="1">
    <location>
        <begin position="21"/>
        <end position="519"/>
    </location>
</feature>
<evidence type="ECO:0000256" key="1">
    <source>
        <dbReference type="SAM" id="SignalP"/>
    </source>
</evidence>
<feature type="signal peptide" evidence="1">
    <location>
        <begin position="1"/>
        <end position="20"/>
    </location>
</feature>
<dbReference type="GeneID" id="136818062"/>
<keyword evidence="3" id="KW-1185">Reference proteome</keyword>
<evidence type="ECO:0008006" key="4">
    <source>
        <dbReference type="Google" id="ProtNLM"/>
    </source>
</evidence>
<evidence type="ECO:0000313" key="2">
    <source>
        <dbReference type="EnsemblMetazoa" id="CLYHEMP012255.1"/>
    </source>
</evidence>
<dbReference type="Proteomes" id="UP000594262">
    <property type="component" value="Unplaced"/>
</dbReference>
<evidence type="ECO:0000313" key="3">
    <source>
        <dbReference type="Proteomes" id="UP000594262"/>
    </source>
</evidence>
<reference evidence="2" key="1">
    <citation type="submission" date="2021-01" db="UniProtKB">
        <authorList>
            <consortium name="EnsemblMetazoa"/>
        </authorList>
    </citation>
    <scope>IDENTIFICATION</scope>
</reference>
<dbReference type="EnsemblMetazoa" id="CLYHEMT012255.1">
    <property type="protein sequence ID" value="CLYHEMP012255.1"/>
    <property type="gene ID" value="CLYHEMG012255"/>
</dbReference>
<dbReference type="CDD" id="cd19941">
    <property type="entry name" value="TIL"/>
    <property type="match status" value="1"/>
</dbReference>
<dbReference type="AlphaFoldDB" id="A0A7M5V6J5"/>